<dbReference type="Pfam" id="PF04773">
    <property type="entry name" value="FecR"/>
    <property type="match status" value="1"/>
</dbReference>
<comment type="caution">
    <text evidence="3">The sequence shown here is derived from an EMBL/GenBank/DDBJ whole genome shotgun (WGS) entry which is preliminary data.</text>
</comment>
<evidence type="ECO:0000259" key="2">
    <source>
        <dbReference type="Pfam" id="PF04773"/>
    </source>
</evidence>
<feature type="transmembrane region" description="Helical" evidence="1">
    <location>
        <begin position="12"/>
        <end position="34"/>
    </location>
</feature>
<dbReference type="AlphaFoldDB" id="A0A261RCZ0"/>
<dbReference type="PANTHER" id="PTHR30273">
    <property type="entry name" value="PERIPLASMIC SIGNAL SENSOR AND SIGMA FACTOR ACTIVATOR FECR-RELATED"/>
    <property type="match status" value="1"/>
</dbReference>
<dbReference type="EMBL" id="NEVK01000004">
    <property type="protein sequence ID" value="OZI22811.1"/>
    <property type="molecule type" value="Genomic_DNA"/>
</dbReference>
<keyword evidence="1" id="KW-1133">Transmembrane helix</keyword>
<sequence>MATEVWTRTRRWLTIGAGVVLLGLALLFTASWVMRDTSPQYSTQARTGSGELLKLTLPDDSTVALNRNTALAVAYFSRRRRIALGSGEAFFHVRWQRRAAFEVSNGPDTIEIVGTRVPVPDTRFNVRATPDALQVQVQAGTVRVQTPAAGPRDYVELHAGDSLTLWRDQRPHELARVDPASVGGWLGAP</sequence>
<dbReference type="InterPro" id="IPR006860">
    <property type="entry name" value="FecR"/>
</dbReference>
<protein>
    <recommendedName>
        <fullName evidence="2">FecR protein domain-containing protein</fullName>
    </recommendedName>
</protein>
<dbReference type="PANTHER" id="PTHR30273:SF2">
    <property type="entry name" value="PROTEIN FECR"/>
    <property type="match status" value="1"/>
</dbReference>
<feature type="domain" description="FecR protein" evidence="2">
    <location>
        <begin position="45"/>
        <end position="143"/>
    </location>
</feature>
<name>A0A261RCZ0_9BORD</name>
<reference evidence="4" key="1">
    <citation type="submission" date="2017-05" db="EMBL/GenBank/DDBJ databases">
        <title>Complete and WGS of Bordetella genogroups.</title>
        <authorList>
            <person name="Spilker T."/>
            <person name="Lipuma J."/>
        </authorList>
    </citation>
    <scope>NUCLEOTIDE SEQUENCE [LARGE SCALE GENOMIC DNA]</scope>
    <source>
        <strain evidence="4">AU18089</strain>
    </source>
</reference>
<gene>
    <name evidence="3" type="ORF">CAL19_09920</name>
</gene>
<evidence type="ECO:0000313" key="3">
    <source>
        <dbReference type="EMBL" id="OZI22811.1"/>
    </source>
</evidence>
<keyword evidence="1" id="KW-0812">Transmembrane</keyword>
<dbReference type="RefSeq" id="WP_094796683.1">
    <property type="nucleotide sequence ID" value="NZ_NEVK01000004.1"/>
</dbReference>
<keyword evidence="1" id="KW-0472">Membrane</keyword>
<accession>A0A261RCZ0</accession>
<dbReference type="Gene3D" id="2.60.120.1440">
    <property type="match status" value="1"/>
</dbReference>
<evidence type="ECO:0000256" key="1">
    <source>
        <dbReference type="SAM" id="Phobius"/>
    </source>
</evidence>
<organism evidence="3 4">
    <name type="scientific">Bordetella genomosp. 7</name>
    <dbReference type="NCBI Taxonomy" id="1416805"/>
    <lineage>
        <taxon>Bacteria</taxon>
        <taxon>Pseudomonadati</taxon>
        <taxon>Pseudomonadota</taxon>
        <taxon>Betaproteobacteria</taxon>
        <taxon>Burkholderiales</taxon>
        <taxon>Alcaligenaceae</taxon>
        <taxon>Bordetella</taxon>
    </lineage>
</organism>
<dbReference type="InterPro" id="IPR012373">
    <property type="entry name" value="Ferrdict_sens_TM"/>
</dbReference>
<dbReference type="Proteomes" id="UP000216947">
    <property type="component" value="Unassembled WGS sequence"/>
</dbReference>
<keyword evidence="4" id="KW-1185">Reference proteome</keyword>
<dbReference type="GO" id="GO:0016989">
    <property type="term" value="F:sigma factor antagonist activity"/>
    <property type="evidence" value="ECO:0007669"/>
    <property type="project" value="TreeGrafter"/>
</dbReference>
<evidence type="ECO:0000313" key="4">
    <source>
        <dbReference type="Proteomes" id="UP000216947"/>
    </source>
</evidence>
<proteinExistence type="predicted"/>